<reference evidence="1 2" key="1">
    <citation type="submission" date="2017-09" db="EMBL/GenBank/DDBJ databases">
        <title>The draft genome sequences of Marinobacter guineae M3B.</title>
        <authorList>
            <person name="Cao J."/>
        </authorList>
    </citation>
    <scope>NUCLEOTIDE SEQUENCE [LARGE SCALE GENOMIC DNA]</scope>
    <source>
        <strain evidence="1 2">M3B</strain>
    </source>
</reference>
<accession>A0A2G1VBI7</accession>
<dbReference type="RefSeq" id="WP_099619617.1">
    <property type="nucleotide sequence ID" value="NZ_KZ319342.1"/>
</dbReference>
<proteinExistence type="predicted"/>
<sequence length="226" mass="25717">MHNDDIRQLLVHCTDQIEGVEESISDGELNRILLKNTLENLRSVLDYLAQDIVIKLKTKPKNGNLSEKVYFPYGQRENHFNNSVKRNLPPLKEDEPKIYDLLESIQPFKSKDNWVVDLCSLTNDAKHNSLSKTESQENTVVEQKGFARIEGGRNVMMVGNYFNGVRQDDVFIDGDGNANVVRHSGTTLVTTNTRIKFHGKELEIVPFLNHCHKQITELSRNAGSLL</sequence>
<keyword evidence="2" id="KW-1185">Reference proteome</keyword>
<gene>
    <name evidence="1" type="ORF">CLH62_18170</name>
</gene>
<protein>
    <submittedName>
        <fullName evidence="1">Uncharacterized protein</fullName>
    </submittedName>
</protein>
<dbReference type="EMBL" id="NTFI01000006">
    <property type="protein sequence ID" value="PHQ24042.1"/>
    <property type="molecule type" value="Genomic_DNA"/>
</dbReference>
<evidence type="ECO:0000313" key="1">
    <source>
        <dbReference type="EMBL" id="PHQ24042.1"/>
    </source>
</evidence>
<dbReference type="AlphaFoldDB" id="A0A2G1VBI7"/>
<name>A0A2G1VBI7_9GAMM</name>
<dbReference type="Proteomes" id="UP000229044">
    <property type="component" value="Unassembled WGS sequence"/>
</dbReference>
<evidence type="ECO:0000313" key="2">
    <source>
        <dbReference type="Proteomes" id="UP000229044"/>
    </source>
</evidence>
<dbReference type="OrthoDB" id="7059103at2"/>
<comment type="caution">
    <text evidence="1">The sequence shown here is derived from an EMBL/GenBank/DDBJ whole genome shotgun (WGS) entry which is preliminary data.</text>
</comment>
<organism evidence="1 2">
    <name type="scientific">Marinobacter guineae</name>
    <dbReference type="NCBI Taxonomy" id="432303"/>
    <lineage>
        <taxon>Bacteria</taxon>
        <taxon>Pseudomonadati</taxon>
        <taxon>Pseudomonadota</taxon>
        <taxon>Gammaproteobacteria</taxon>
        <taxon>Pseudomonadales</taxon>
        <taxon>Marinobacteraceae</taxon>
        <taxon>Marinobacter</taxon>
    </lineage>
</organism>